<evidence type="ECO:0000259" key="9">
    <source>
        <dbReference type="PROSITE" id="PS52019"/>
    </source>
</evidence>
<keyword evidence="11" id="KW-1185">Reference proteome</keyword>
<feature type="region of interest" description="C-terminal hotdog fold" evidence="7">
    <location>
        <begin position="129"/>
        <end position="285"/>
    </location>
</feature>
<dbReference type="InterPro" id="IPR049900">
    <property type="entry name" value="PKS_mFAS_DH"/>
</dbReference>
<dbReference type="InterPro" id="IPR049551">
    <property type="entry name" value="PKS_DH_C"/>
</dbReference>
<dbReference type="InterPro" id="IPR006162">
    <property type="entry name" value="Ppantetheine_attach_site"/>
</dbReference>
<reference evidence="10 11" key="1">
    <citation type="submission" date="2024-09" db="EMBL/GenBank/DDBJ databases">
        <title>Rethinking Asexuality: The Enigmatic Case of Functional Sexual Genes in Lepraria (Stereocaulaceae).</title>
        <authorList>
            <person name="Doellman M."/>
            <person name="Sun Y."/>
            <person name="Barcenas-Pena A."/>
            <person name="Lumbsch H.T."/>
            <person name="Grewe F."/>
        </authorList>
    </citation>
    <scope>NUCLEOTIDE SEQUENCE [LARGE SCALE GENOMIC DNA]</scope>
    <source>
        <strain evidence="10 11">Grewe 0041</strain>
    </source>
</reference>
<dbReference type="PANTHER" id="PTHR45681:SF6">
    <property type="entry name" value="POLYKETIDE SYNTHASE 37"/>
    <property type="match status" value="1"/>
</dbReference>
<dbReference type="SMART" id="SM00829">
    <property type="entry name" value="PKS_ER"/>
    <property type="match status" value="1"/>
</dbReference>
<keyword evidence="5" id="KW-0511">Multifunctional enzyme</keyword>
<dbReference type="Gene3D" id="3.90.180.10">
    <property type="entry name" value="Medium-chain alcohol dehydrogenases, catalytic domain"/>
    <property type="match status" value="1"/>
</dbReference>
<feature type="domain" description="Carrier" evidence="8">
    <location>
        <begin position="1507"/>
        <end position="1584"/>
    </location>
</feature>
<evidence type="ECO:0000256" key="4">
    <source>
        <dbReference type="ARBA" id="ARBA00022857"/>
    </source>
</evidence>
<evidence type="ECO:0000256" key="3">
    <source>
        <dbReference type="ARBA" id="ARBA00022679"/>
    </source>
</evidence>
<dbReference type="PANTHER" id="PTHR45681">
    <property type="entry name" value="POLYKETIDE SYNTHASE 44-RELATED"/>
    <property type="match status" value="1"/>
</dbReference>
<organism evidence="10 11">
    <name type="scientific">Lepraria finkii</name>
    <dbReference type="NCBI Taxonomy" id="1340010"/>
    <lineage>
        <taxon>Eukaryota</taxon>
        <taxon>Fungi</taxon>
        <taxon>Dikarya</taxon>
        <taxon>Ascomycota</taxon>
        <taxon>Pezizomycotina</taxon>
        <taxon>Lecanoromycetes</taxon>
        <taxon>OSLEUM clade</taxon>
        <taxon>Lecanoromycetidae</taxon>
        <taxon>Lecanorales</taxon>
        <taxon>Lecanorineae</taxon>
        <taxon>Stereocaulaceae</taxon>
        <taxon>Lepraria</taxon>
    </lineage>
</organism>
<dbReference type="Gene3D" id="3.40.50.150">
    <property type="entry name" value="Vaccinia Virus protein VP39"/>
    <property type="match status" value="1"/>
</dbReference>
<dbReference type="CDD" id="cd05195">
    <property type="entry name" value="enoyl_red"/>
    <property type="match status" value="1"/>
</dbReference>
<keyword evidence="2" id="KW-0597">Phosphoprotein</keyword>
<evidence type="ECO:0000259" key="8">
    <source>
        <dbReference type="PROSITE" id="PS50075"/>
    </source>
</evidence>
<dbReference type="InterPro" id="IPR020843">
    <property type="entry name" value="ER"/>
</dbReference>
<evidence type="ECO:0000313" key="10">
    <source>
        <dbReference type="EMBL" id="KAL2051774.1"/>
    </source>
</evidence>
<dbReference type="Pfam" id="PF23114">
    <property type="entry name" value="NAD-bd_HRPKS_sdrA"/>
    <property type="match status" value="1"/>
</dbReference>
<dbReference type="InterPro" id="IPR013217">
    <property type="entry name" value="Methyltransf_12"/>
</dbReference>
<dbReference type="Gene3D" id="3.40.50.720">
    <property type="entry name" value="NAD(P)-binding Rossmann-like Domain"/>
    <property type="match status" value="2"/>
</dbReference>
<comment type="caution">
    <text evidence="7">Lacks conserved residue(s) required for the propagation of feature annotation.</text>
</comment>
<dbReference type="InterPro" id="IPR036291">
    <property type="entry name" value="NAD(P)-bd_dom_sf"/>
</dbReference>
<dbReference type="InterPro" id="IPR009081">
    <property type="entry name" value="PP-bd_ACP"/>
</dbReference>
<evidence type="ECO:0000256" key="1">
    <source>
        <dbReference type="ARBA" id="ARBA00022450"/>
    </source>
</evidence>
<dbReference type="InterPro" id="IPR029063">
    <property type="entry name" value="SAM-dependent_MTases_sf"/>
</dbReference>
<gene>
    <name evidence="10" type="ORF">ABVK25_007930</name>
</gene>
<dbReference type="InterPro" id="IPR013968">
    <property type="entry name" value="PKS_KR"/>
</dbReference>
<dbReference type="InterPro" id="IPR020806">
    <property type="entry name" value="PKS_PP-bd"/>
</dbReference>
<keyword evidence="6" id="KW-0012">Acyltransferase</keyword>
<dbReference type="Pfam" id="PF08659">
    <property type="entry name" value="KR"/>
    <property type="match status" value="1"/>
</dbReference>
<evidence type="ECO:0000256" key="5">
    <source>
        <dbReference type="ARBA" id="ARBA00023268"/>
    </source>
</evidence>
<dbReference type="PROSITE" id="PS50075">
    <property type="entry name" value="CARRIER"/>
    <property type="match status" value="1"/>
</dbReference>
<dbReference type="Pfam" id="PF13602">
    <property type="entry name" value="ADH_zinc_N_2"/>
    <property type="match status" value="1"/>
</dbReference>
<dbReference type="SUPFAM" id="SSF53335">
    <property type="entry name" value="S-adenosyl-L-methionine-dependent methyltransferases"/>
    <property type="match status" value="1"/>
</dbReference>
<dbReference type="SUPFAM" id="SSF50129">
    <property type="entry name" value="GroES-like"/>
    <property type="match status" value="1"/>
</dbReference>
<keyword evidence="4" id="KW-0521">NADP</keyword>
<keyword evidence="3" id="KW-0808">Transferase</keyword>
<dbReference type="PROSITE" id="PS52019">
    <property type="entry name" value="PKS_MFAS_DH"/>
    <property type="match status" value="1"/>
</dbReference>
<dbReference type="InterPro" id="IPR042104">
    <property type="entry name" value="PKS_dehydratase_sf"/>
</dbReference>
<dbReference type="InterPro" id="IPR013154">
    <property type="entry name" value="ADH-like_N"/>
</dbReference>
<keyword evidence="1" id="KW-0596">Phosphopantetheine</keyword>
<dbReference type="PROSITE" id="PS00012">
    <property type="entry name" value="PHOSPHOPANTETHEINE"/>
    <property type="match status" value="1"/>
</dbReference>
<dbReference type="Gene3D" id="3.10.129.110">
    <property type="entry name" value="Polyketide synthase dehydratase"/>
    <property type="match status" value="1"/>
</dbReference>
<evidence type="ECO:0000256" key="2">
    <source>
        <dbReference type="ARBA" id="ARBA00022553"/>
    </source>
</evidence>
<dbReference type="Pfam" id="PF08242">
    <property type="entry name" value="Methyltransf_12"/>
    <property type="match status" value="1"/>
</dbReference>
<dbReference type="Pfam" id="PF23297">
    <property type="entry name" value="ACP_SdgA_C"/>
    <property type="match status" value="1"/>
</dbReference>
<protein>
    <submittedName>
        <fullName evidence="10">Uncharacterized protein</fullName>
    </submittedName>
</protein>
<dbReference type="Pfam" id="PF08240">
    <property type="entry name" value="ADH_N"/>
    <property type="match status" value="1"/>
</dbReference>
<feature type="domain" description="PKS/mFAS DH" evidence="9">
    <location>
        <begin position="1"/>
        <end position="285"/>
    </location>
</feature>
<evidence type="ECO:0000256" key="6">
    <source>
        <dbReference type="ARBA" id="ARBA00023315"/>
    </source>
</evidence>
<dbReference type="Gene3D" id="1.10.1200.10">
    <property type="entry name" value="ACP-like"/>
    <property type="match status" value="1"/>
</dbReference>
<accession>A0ABR4B1P7</accession>
<dbReference type="SMART" id="SM00822">
    <property type="entry name" value="PKS_KR"/>
    <property type="match status" value="1"/>
</dbReference>
<dbReference type="SUPFAM" id="SSF47336">
    <property type="entry name" value="ACP-like"/>
    <property type="match status" value="1"/>
</dbReference>
<feature type="region of interest" description="N-terminal hotdog fold" evidence="7">
    <location>
        <begin position="1"/>
        <end position="100"/>
    </location>
</feature>
<dbReference type="SUPFAM" id="SSF51735">
    <property type="entry name" value="NAD(P)-binding Rossmann-fold domains"/>
    <property type="match status" value="2"/>
</dbReference>
<dbReference type="Pfam" id="PF14765">
    <property type="entry name" value="PS-DH"/>
    <property type="match status" value="1"/>
</dbReference>
<name>A0ABR4B1P7_9LECA</name>
<proteinExistence type="predicted"/>
<evidence type="ECO:0000313" key="11">
    <source>
        <dbReference type="Proteomes" id="UP001590951"/>
    </source>
</evidence>
<dbReference type="CDD" id="cd02440">
    <property type="entry name" value="AdoMet_MTases"/>
    <property type="match status" value="1"/>
</dbReference>
<dbReference type="InterPro" id="IPR036736">
    <property type="entry name" value="ACP-like_sf"/>
</dbReference>
<dbReference type="EMBL" id="JBHFEH010000032">
    <property type="protein sequence ID" value="KAL2051774.1"/>
    <property type="molecule type" value="Genomic_DNA"/>
</dbReference>
<dbReference type="SMART" id="SM00823">
    <property type="entry name" value="PKS_PP"/>
    <property type="match status" value="1"/>
</dbReference>
<dbReference type="Proteomes" id="UP001590951">
    <property type="component" value="Unassembled WGS sequence"/>
</dbReference>
<comment type="caution">
    <text evidence="10">The sequence shown here is derived from an EMBL/GenBank/DDBJ whole genome shotgun (WGS) entry which is preliminary data.</text>
</comment>
<sequence>MNGTAIYPAAGMLVMAMEAVKQMADKDRRIFGFQFKDVTFLRALTLSLQPEGIETQFSLRAVKDGANKLKAWSEYCLYVYEDEDWAMCCHGLIQLEYEKPFNEVDAGKEAFERARSCDEMARNGFEACNQTLETTELYRIFNAMGAGYGPTFQVLENISYNEVGATAAAVKLRQWTVKGNENYEQPHVIHPTTLDGLFQLIVPALSKGGREVIPTMVPTRINKLWVAGSGFCEKQIAPIRAYARSQFKGYREATSSVVAVSSEGADPRIILEGLETRFVTSNQTLESAKMDKRHLCCNLHWKPDPELMTHTQILQYCEASRPEEPSPVGFYKDLRLAIFSFIHEAVEMLGGKDITKFEPHLVRYVEWMRHQIDRCNKGELAIGRDEMTKILTNPDFRKALLERVKQTSKEGKLFVEVGNNLLDILDGLVDPLELLFKGDLANEYYQELNRAPHTFTPLATYLDMLAHKNPSMKILEIGAGTGGATLPILETLMHYGDNELGCPRFSDYHFTDISPAFFEAAQDKFKSSLDKMTFKVLDIENDPSQQGYDEGEYDLILASNVLHATRNISKTLKNTRKLLKPGGRLVLFEVTEPHIMRTGFAFGLLKGWWLAQEESRQSSPCLSEEAWEVVLRQTGFSGLEIALPDSHEELCHEASIMITTAQDAPVGPSAMPKIVIVLDNESTKQRDLARELQYWLSSVENSSCEAISLQQASERADLDAMFCIILLEAGQPFLKSISADSFAEVKSIVESSGGLLWVTQDNTENPRRPDFDMVTGFARALRSEYSQLKFTVLALESSQQSKAYSVANSAKNIIKVLKRTTSLAVEQYEPEYVESSGQLEISRVVEADYLNHSILSKVSPQQHEAQQFGSGPPLTLCVPTPGLLDSLEFREDKDASKGLEPDEVEVEVMATGVNFRDCLMALGQLSDNDLGTECAGIISRVGHDVSDLRSGDRVSVCALGTYKSLMRCKALCVVKMLDDLSFAEAASLPTVGITAYHALYNIARVRPGDSILIHSGAGGTGQLAIQIAQYLEAKVYVTVSSEEKKRLLIENYKISEDCIFYSRDNSFAQGIKRVTKGRGVDVVLNSLSGEGLVASWECVAPFGRFVEIGKKDIFTHANLPMFQFARNVTFAAIDLSDIIRERPALLQELFQSVMALVNQGKIHAAQPMRTFAASDITHAFRCLQGGKHIGKMVIEFIKDDIVPTVLDTKPAYSFDSNASYLIAGGLGGLGRSVAQWMASRGARHFILLSRSGAKGTRAKAFVEELRSQGCHVEAPACDITQAEILKQVLEQCAKTMPSIRGCIQGTMVLRDSIFEKMTHEDFILSTKPKVTGSWNLHTLLPKSLDFFVLLSSICGVFGAPSQVNYATGNTYKDGIAHYRIAKGEKAASIDLGMMTAEGVLAENQGILSLLKRSGFFMEITQPELFALLDHYCNPELPLQSPTQCQAIVGIEVPAVLDSLGKDIPSWMRRPLFRHFFQMNSKLAASSDPVDAAPDYASLLRKAASPTEAASFIAQGLARKTSRILAIASEDIDTCKPLHSYGVDSLIAVEIRNWLLKEIEADVAIFDILGNSSVADLSMTVLGKSALRKAKVVEEGE</sequence>
<evidence type="ECO:0000256" key="7">
    <source>
        <dbReference type="PROSITE-ProRule" id="PRU01363"/>
    </source>
</evidence>
<dbReference type="InterPro" id="IPR057326">
    <property type="entry name" value="KR_dom"/>
</dbReference>
<dbReference type="InterPro" id="IPR056501">
    <property type="entry name" value="NAD-bd_HRPKS_sdrA"/>
</dbReference>
<dbReference type="InterPro" id="IPR050444">
    <property type="entry name" value="Polyketide_Synthase"/>
</dbReference>
<dbReference type="InterPro" id="IPR011032">
    <property type="entry name" value="GroES-like_sf"/>
</dbReference>